<keyword evidence="8" id="KW-0800">Toxin</keyword>
<feature type="domain" description="PIN" evidence="9">
    <location>
        <begin position="4"/>
        <end position="129"/>
    </location>
</feature>
<dbReference type="CDD" id="cd18746">
    <property type="entry name" value="PIN_VapC4-5_FitB-like"/>
    <property type="match status" value="1"/>
</dbReference>
<evidence type="ECO:0000313" key="10">
    <source>
        <dbReference type="EMBL" id="RXH54177.1"/>
    </source>
</evidence>
<evidence type="ECO:0000259" key="9">
    <source>
        <dbReference type="Pfam" id="PF01850"/>
    </source>
</evidence>
<keyword evidence="6 8" id="KW-0460">Magnesium</keyword>
<evidence type="ECO:0000313" key="11">
    <source>
        <dbReference type="Proteomes" id="UP000289437"/>
    </source>
</evidence>
<keyword evidence="2 8" id="KW-1277">Toxin-antitoxin system</keyword>
<evidence type="ECO:0000256" key="1">
    <source>
        <dbReference type="ARBA" id="ARBA00001946"/>
    </source>
</evidence>
<dbReference type="AlphaFoldDB" id="A0A4Q0SU12"/>
<dbReference type="InterPro" id="IPR050556">
    <property type="entry name" value="Type_II_TA_system_RNase"/>
</dbReference>
<dbReference type="Gene3D" id="3.40.50.1010">
    <property type="entry name" value="5'-nuclease"/>
    <property type="match status" value="1"/>
</dbReference>
<dbReference type="HAMAP" id="MF_00265">
    <property type="entry name" value="VapC_Nob1"/>
    <property type="match status" value="1"/>
</dbReference>
<evidence type="ECO:0000256" key="8">
    <source>
        <dbReference type="HAMAP-Rule" id="MF_00265"/>
    </source>
</evidence>
<comment type="similarity">
    <text evidence="7 8">Belongs to the PINc/VapC protein family.</text>
</comment>
<keyword evidence="11" id="KW-1185">Reference proteome</keyword>
<protein>
    <recommendedName>
        <fullName evidence="8">Ribonuclease VapC</fullName>
        <shortName evidence="8">RNase VapC</shortName>
        <ecNumber evidence="8">3.1.-.-</ecNumber>
    </recommendedName>
    <alternativeName>
        <fullName evidence="8">Toxin VapC</fullName>
    </alternativeName>
</protein>
<dbReference type="InterPro" id="IPR022907">
    <property type="entry name" value="VapC_family"/>
</dbReference>
<dbReference type="EC" id="3.1.-.-" evidence="8"/>
<dbReference type="PANTHER" id="PTHR33653:SF1">
    <property type="entry name" value="RIBONUCLEASE VAPC2"/>
    <property type="match status" value="1"/>
</dbReference>
<evidence type="ECO:0000256" key="5">
    <source>
        <dbReference type="ARBA" id="ARBA00022801"/>
    </source>
</evidence>
<feature type="binding site" evidence="8">
    <location>
        <position position="105"/>
    </location>
    <ligand>
        <name>Mg(2+)</name>
        <dbReference type="ChEBI" id="CHEBI:18420"/>
    </ligand>
</feature>
<gene>
    <name evidence="8" type="primary">vapC</name>
    <name evidence="10" type="ORF">GRAN_4828</name>
</gene>
<dbReference type="RefSeq" id="WP_128915416.1">
    <property type="nucleotide sequence ID" value="NZ_RDSM01000005.1"/>
</dbReference>
<evidence type="ECO:0000256" key="4">
    <source>
        <dbReference type="ARBA" id="ARBA00022723"/>
    </source>
</evidence>
<dbReference type="GO" id="GO:0000287">
    <property type="term" value="F:magnesium ion binding"/>
    <property type="evidence" value="ECO:0007669"/>
    <property type="project" value="UniProtKB-UniRule"/>
</dbReference>
<sequence>MPWLLDTNVLSELRRPRPDPRVIAFVSSCPLDELYVSTVVFAEIRFGIALVQDAALRADLNAWLENTIRPMFTGRVLDMTEDVMLRWRLLIEEGRKVGRTYSQPDLMIAATAHEHNLTLVTRNVRDFAELGLTLLNPWQ</sequence>
<feature type="binding site" evidence="8">
    <location>
        <position position="6"/>
    </location>
    <ligand>
        <name>Mg(2+)</name>
        <dbReference type="ChEBI" id="CHEBI:18420"/>
    </ligand>
</feature>
<dbReference type="InterPro" id="IPR002716">
    <property type="entry name" value="PIN_dom"/>
</dbReference>
<dbReference type="Pfam" id="PF01850">
    <property type="entry name" value="PIN"/>
    <property type="match status" value="1"/>
</dbReference>
<accession>A0A4Q0SU12</accession>
<dbReference type="SUPFAM" id="SSF88723">
    <property type="entry name" value="PIN domain-like"/>
    <property type="match status" value="1"/>
</dbReference>
<dbReference type="PANTHER" id="PTHR33653">
    <property type="entry name" value="RIBONUCLEASE VAPC2"/>
    <property type="match status" value="1"/>
</dbReference>
<dbReference type="GO" id="GO:0004540">
    <property type="term" value="F:RNA nuclease activity"/>
    <property type="evidence" value="ECO:0007669"/>
    <property type="project" value="InterPro"/>
</dbReference>
<reference evidence="10 11" key="1">
    <citation type="submission" date="2018-11" db="EMBL/GenBank/DDBJ databases">
        <authorList>
            <person name="Mardanov A.V."/>
            <person name="Ravin N.V."/>
            <person name="Dedysh S.N."/>
        </authorList>
    </citation>
    <scope>NUCLEOTIDE SEQUENCE [LARGE SCALE GENOMIC DNA]</scope>
    <source>
        <strain evidence="10 11">AF10</strain>
    </source>
</reference>
<organism evidence="10 11">
    <name type="scientific">Granulicella sibirica</name>
    <dbReference type="NCBI Taxonomy" id="2479048"/>
    <lineage>
        <taxon>Bacteria</taxon>
        <taxon>Pseudomonadati</taxon>
        <taxon>Acidobacteriota</taxon>
        <taxon>Terriglobia</taxon>
        <taxon>Terriglobales</taxon>
        <taxon>Acidobacteriaceae</taxon>
        <taxon>Granulicella</taxon>
    </lineage>
</organism>
<reference evidence="11" key="2">
    <citation type="submission" date="2019-02" db="EMBL/GenBank/DDBJ databases">
        <title>Granulicella sibirica sp. nov., a psychrotolerant acidobacterium isolated from an organic soil layer in forested tundra, West Siberia.</title>
        <authorList>
            <person name="Oshkin I.Y."/>
            <person name="Kulichevskaya I.S."/>
            <person name="Rijpstra W.I.C."/>
            <person name="Sinninghe Damste J.S."/>
            <person name="Rakitin A.L."/>
            <person name="Ravin N.V."/>
            <person name="Dedysh S.N."/>
        </authorList>
    </citation>
    <scope>NUCLEOTIDE SEQUENCE [LARGE SCALE GENOMIC DNA]</scope>
    <source>
        <strain evidence="11">AF10</strain>
    </source>
</reference>
<comment type="function">
    <text evidence="8">Toxic component of a toxin-antitoxin (TA) system. An RNase.</text>
</comment>
<evidence type="ECO:0000256" key="2">
    <source>
        <dbReference type="ARBA" id="ARBA00022649"/>
    </source>
</evidence>
<evidence type="ECO:0000256" key="7">
    <source>
        <dbReference type="ARBA" id="ARBA00038093"/>
    </source>
</evidence>
<comment type="caution">
    <text evidence="10">The sequence shown here is derived from an EMBL/GenBank/DDBJ whole genome shotgun (WGS) entry which is preliminary data.</text>
</comment>
<dbReference type="EMBL" id="RDSM01000005">
    <property type="protein sequence ID" value="RXH54177.1"/>
    <property type="molecule type" value="Genomic_DNA"/>
</dbReference>
<dbReference type="OrthoDB" id="9815354at2"/>
<proteinExistence type="inferred from homology"/>
<dbReference type="Proteomes" id="UP000289437">
    <property type="component" value="Unassembled WGS sequence"/>
</dbReference>
<keyword evidence="4 8" id="KW-0479">Metal-binding</keyword>
<name>A0A4Q0SU12_9BACT</name>
<evidence type="ECO:0000256" key="3">
    <source>
        <dbReference type="ARBA" id="ARBA00022722"/>
    </source>
</evidence>
<comment type="cofactor">
    <cofactor evidence="1 8">
        <name>Mg(2+)</name>
        <dbReference type="ChEBI" id="CHEBI:18420"/>
    </cofactor>
</comment>
<dbReference type="GO" id="GO:0090729">
    <property type="term" value="F:toxin activity"/>
    <property type="evidence" value="ECO:0007669"/>
    <property type="project" value="UniProtKB-KW"/>
</dbReference>
<dbReference type="InterPro" id="IPR029060">
    <property type="entry name" value="PIN-like_dom_sf"/>
</dbReference>
<dbReference type="GO" id="GO:0016787">
    <property type="term" value="F:hydrolase activity"/>
    <property type="evidence" value="ECO:0007669"/>
    <property type="project" value="UniProtKB-KW"/>
</dbReference>
<keyword evidence="5 8" id="KW-0378">Hydrolase</keyword>
<evidence type="ECO:0000256" key="6">
    <source>
        <dbReference type="ARBA" id="ARBA00022842"/>
    </source>
</evidence>
<keyword evidence="3 8" id="KW-0540">Nuclease</keyword>